<organism evidence="3">
    <name type="scientific">Physcomitrium patens</name>
    <name type="common">Spreading-leaved earth moss</name>
    <name type="synonym">Physcomitrella patens</name>
    <dbReference type="NCBI Taxonomy" id="3218"/>
    <lineage>
        <taxon>Eukaryota</taxon>
        <taxon>Viridiplantae</taxon>
        <taxon>Streptophyta</taxon>
        <taxon>Embryophyta</taxon>
        <taxon>Bryophyta</taxon>
        <taxon>Bryophytina</taxon>
        <taxon>Bryopsida</taxon>
        <taxon>Funariidae</taxon>
        <taxon>Funariales</taxon>
        <taxon>Funariaceae</taxon>
        <taxon>Physcomitrium</taxon>
    </lineage>
</organism>
<feature type="region of interest" description="Disordered" evidence="1">
    <location>
        <begin position="15"/>
        <end position="42"/>
    </location>
</feature>
<evidence type="ECO:0000313" key="5">
    <source>
        <dbReference type="Proteomes" id="UP000006727"/>
    </source>
</evidence>
<dbReference type="AlphaFoldDB" id="A9RKS8"/>
<dbReference type="Proteomes" id="UP000006727">
    <property type="component" value="Chromosome 6"/>
</dbReference>
<reference evidence="3 5" key="1">
    <citation type="journal article" date="2008" name="Science">
        <title>The Physcomitrella genome reveals evolutionary insights into the conquest of land by plants.</title>
        <authorList>
            <person name="Rensing S."/>
            <person name="Lang D."/>
            <person name="Zimmer A."/>
            <person name="Terry A."/>
            <person name="Salamov A."/>
            <person name="Shapiro H."/>
            <person name="Nishiyama T."/>
            <person name="Perroud P.-F."/>
            <person name="Lindquist E."/>
            <person name="Kamisugi Y."/>
            <person name="Tanahashi T."/>
            <person name="Sakakibara K."/>
            <person name="Fujita T."/>
            <person name="Oishi K."/>
            <person name="Shin-I T."/>
            <person name="Kuroki Y."/>
            <person name="Toyoda A."/>
            <person name="Suzuki Y."/>
            <person name="Hashimoto A."/>
            <person name="Yamaguchi K."/>
            <person name="Sugano A."/>
            <person name="Kohara Y."/>
            <person name="Fujiyama A."/>
            <person name="Anterola A."/>
            <person name="Aoki S."/>
            <person name="Ashton N."/>
            <person name="Barbazuk W.B."/>
            <person name="Barker E."/>
            <person name="Bennetzen J."/>
            <person name="Bezanilla M."/>
            <person name="Blankenship R."/>
            <person name="Cho S.H."/>
            <person name="Dutcher S."/>
            <person name="Estelle M."/>
            <person name="Fawcett J.A."/>
            <person name="Gundlach H."/>
            <person name="Hanada K."/>
            <person name="Heyl A."/>
            <person name="Hicks K.A."/>
            <person name="Hugh J."/>
            <person name="Lohr M."/>
            <person name="Mayer K."/>
            <person name="Melkozernov A."/>
            <person name="Murata T."/>
            <person name="Nelson D."/>
            <person name="Pils B."/>
            <person name="Prigge M."/>
            <person name="Reiss B."/>
            <person name="Renner T."/>
            <person name="Rombauts S."/>
            <person name="Rushton P."/>
            <person name="Sanderfoot A."/>
            <person name="Schween G."/>
            <person name="Shiu S.-H."/>
            <person name="Stueber K."/>
            <person name="Theodoulou F.L."/>
            <person name="Tu H."/>
            <person name="Van de Peer Y."/>
            <person name="Verrier P.J."/>
            <person name="Waters E."/>
            <person name="Wood A."/>
            <person name="Yang L."/>
            <person name="Cove D."/>
            <person name="Cuming A."/>
            <person name="Hasebe M."/>
            <person name="Lucas S."/>
            <person name="Mishler D.B."/>
            <person name="Reski R."/>
            <person name="Grigoriev I."/>
            <person name="Quatrano R.S."/>
            <person name="Boore J.L."/>
        </authorList>
    </citation>
    <scope>NUCLEOTIDE SEQUENCE [LARGE SCALE GENOMIC DNA]</scope>
    <source>
        <strain evidence="4 5">cv. Gransden 2004</strain>
    </source>
</reference>
<evidence type="ECO:0000313" key="3">
    <source>
        <dbReference type="EMBL" id="PNR52718.1"/>
    </source>
</evidence>
<dbReference type="SUPFAM" id="SSF55658">
    <property type="entry name" value="L9 N-domain-like"/>
    <property type="match status" value="1"/>
</dbReference>
<dbReference type="Gene3D" id="3.40.970.10">
    <property type="entry name" value="Ribonuclease H1, N-terminal domain"/>
    <property type="match status" value="1"/>
</dbReference>
<proteinExistence type="predicted"/>
<evidence type="ECO:0000313" key="4">
    <source>
        <dbReference type="EnsemblPlants" id="PAC:32978476.CDS.1"/>
    </source>
</evidence>
<reference evidence="4" key="3">
    <citation type="submission" date="2020-12" db="UniProtKB">
        <authorList>
            <consortium name="EnsemblPlants"/>
        </authorList>
    </citation>
    <scope>IDENTIFICATION</scope>
</reference>
<dbReference type="Pfam" id="PF01693">
    <property type="entry name" value="Cauli_VI"/>
    <property type="match status" value="1"/>
</dbReference>
<dbReference type="InterPro" id="IPR009027">
    <property type="entry name" value="Ribosomal_bL9/RNase_H1_N"/>
</dbReference>
<evidence type="ECO:0000256" key="1">
    <source>
        <dbReference type="SAM" id="MobiDB-lite"/>
    </source>
</evidence>
<keyword evidence="5" id="KW-1185">Reference proteome</keyword>
<dbReference type="EnsemblPlants" id="Pp3c6_17540V3.1">
    <property type="protein sequence ID" value="PAC:32978476.CDS.1"/>
    <property type="gene ID" value="Pp3c6_17540"/>
</dbReference>
<name>A9RKS8_PHYPA</name>
<dbReference type="EMBL" id="ABEU02000006">
    <property type="protein sequence ID" value="PNR52718.1"/>
    <property type="molecule type" value="Genomic_DNA"/>
</dbReference>
<feature type="domain" description="Ribonuclease H1 N-terminal" evidence="2">
    <location>
        <begin position="48"/>
        <end position="76"/>
    </location>
</feature>
<protein>
    <recommendedName>
        <fullName evidence="2">Ribonuclease H1 N-terminal domain-containing protein</fullName>
    </recommendedName>
</protein>
<dbReference type="Gramene" id="Pp3c6_17540V3.1">
    <property type="protein sequence ID" value="PAC:32978476.CDS.1"/>
    <property type="gene ID" value="Pp3c6_17540"/>
</dbReference>
<dbReference type="InParanoid" id="A9RKS8"/>
<evidence type="ECO:0000259" key="2">
    <source>
        <dbReference type="Pfam" id="PF01693"/>
    </source>
</evidence>
<feature type="compositionally biased region" description="Low complexity" evidence="1">
    <location>
        <begin position="29"/>
        <end position="42"/>
    </location>
</feature>
<gene>
    <name evidence="3" type="ORF">PHYPA_009093</name>
</gene>
<reference evidence="3 5" key="2">
    <citation type="journal article" date="2018" name="Plant J.">
        <title>The Physcomitrella patens chromosome-scale assembly reveals moss genome structure and evolution.</title>
        <authorList>
            <person name="Lang D."/>
            <person name="Ullrich K.K."/>
            <person name="Murat F."/>
            <person name="Fuchs J."/>
            <person name="Jenkins J."/>
            <person name="Haas F.B."/>
            <person name="Piednoel M."/>
            <person name="Gundlach H."/>
            <person name="Van Bel M."/>
            <person name="Meyberg R."/>
            <person name="Vives C."/>
            <person name="Morata J."/>
            <person name="Symeonidi A."/>
            <person name="Hiss M."/>
            <person name="Muchero W."/>
            <person name="Kamisugi Y."/>
            <person name="Saleh O."/>
            <person name="Blanc G."/>
            <person name="Decker E.L."/>
            <person name="van Gessel N."/>
            <person name="Grimwood J."/>
            <person name="Hayes R.D."/>
            <person name="Graham S.W."/>
            <person name="Gunter L.E."/>
            <person name="McDaniel S.F."/>
            <person name="Hoernstein S.N.W."/>
            <person name="Larsson A."/>
            <person name="Li F.W."/>
            <person name="Perroud P.F."/>
            <person name="Phillips J."/>
            <person name="Ranjan P."/>
            <person name="Rokshar D.S."/>
            <person name="Rothfels C.J."/>
            <person name="Schneider L."/>
            <person name="Shu S."/>
            <person name="Stevenson D.W."/>
            <person name="Thummler F."/>
            <person name="Tillich M."/>
            <person name="Villarreal Aguilar J.C."/>
            <person name="Widiez T."/>
            <person name="Wong G.K."/>
            <person name="Wymore A."/>
            <person name="Zhang Y."/>
            <person name="Zimmer A.D."/>
            <person name="Quatrano R.S."/>
            <person name="Mayer K.F.X."/>
            <person name="Goodstein D."/>
            <person name="Casacuberta J.M."/>
            <person name="Vandepoele K."/>
            <person name="Reski R."/>
            <person name="Cuming A.C."/>
            <person name="Tuskan G.A."/>
            <person name="Maumus F."/>
            <person name="Salse J."/>
            <person name="Schmutz J."/>
            <person name="Rensing S.A."/>
        </authorList>
    </citation>
    <scope>NUCLEOTIDE SEQUENCE [LARGE SCALE GENOMIC DNA]</scope>
    <source>
        <strain evidence="4 5">cv. Gransden 2004</strain>
    </source>
</reference>
<accession>A9RKS8</accession>
<sequence length="76" mass="8583">MDWIVFREQHRELVRPVRTSPSRQDGRHSSSSAATSSAETSSDLVSCYYAVRMGRRTGIFTSLSKCRRKVVGYRGA</sequence>
<dbReference type="InterPro" id="IPR011320">
    <property type="entry name" value="RNase_H1_N"/>
</dbReference>
<dbReference type="InterPro" id="IPR037056">
    <property type="entry name" value="RNase_H1_N_sf"/>
</dbReference>